<name>A0ABN3UQ91_9ACTN</name>
<evidence type="ECO:0000313" key="3">
    <source>
        <dbReference type="Proteomes" id="UP001501842"/>
    </source>
</evidence>
<proteinExistence type="predicted"/>
<evidence type="ECO:0000256" key="1">
    <source>
        <dbReference type="SAM" id="MobiDB-lite"/>
    </source>
</evidence>
<sequence>MANRPRRTLNLIDSHEKGSVMDHTTIPAPARDDLRIEDLDRTAAGSAQFTWCIVQADATAAG</sequence>
<dbReference type="EMBL" id="BAAATZ010000032">
    <property type="protein sequence ID" value="GAA2736457.1"/>
    <property type="molecule type" value="Genomic_DNA"/>
</dbReference>
<comment type="caution">
    <text evidence="2">The sequence shown here is derived from an EMBL/GenBank/DDBJ whole genome shotgun (WGS) entry which is preliminary data.</text>
</comment>
<gene>
    <name evidence="2" type="ORF">GCM10010439_63610</name>
</gene>
<protein>
    <submittedName>
        <fullName evidence="2">Uncharacterized protein</fullName>
    </submittedName>
</protein>
<reference evidence="2 3" key="1">
    <citation type="journal article" date="2019" name="Int. J. Syst. Evol. Microbiol.">
        <title>The Global Catalogue of Microorganisms (GCM) 10K type strain sequencing project: providing services to taxonomists for standard genome sequencing and annotation.</title>
        <authorList>
            <consortium name="The Broad Institute Genomics Platform"/>
            <consortium name="The Broad Institute Genome Sequencing Center for Infectious Disease"/>
            <person name="Wu L."/>
            <person name="Ma J."/>
        </authorList>
    </citation>
    <scope>NUCLEOTIDE SEQUENCE [LARGE SCALE GENOMIC DNA]</scope>
    <source>
        <strain evidence="2 3">JCM 8201</strain>
    </source>
</reference>
<organism evidence="2 3">
    <name type="scientific">Actinocorallia aurantiaca</name>
    <dbReference type="NCBI Taxonomy" id="46204"/>
    <lineage>
        <taxon>Bacteria</taxon>
        <taxon>Bacillati</taxon>
        <taxon>Actinomycetota</taxon>
        <taxon>Actinomycetes</taxon>
        <taxon>Streptosporangiales</taxon>
        <taxon>Thermomonosporaceae</taxon>
        <taxon>Actinocorallia</taxon>
    </lineage>
</organism>
<evidence type="ECO:0000313" key="2">
    <source>
        <dbReference type="EMBL" id="GAA2736457.1"/>
    </source>
</evidence>
<dbReference type="Proteomes" id="UP001501842">
    <property type="component" value="Unassembled WGS sequence"/>
</dbReference>
<feature type="region of interest" description="Disordered" evidence="1">
    <location>
        <begin position="1"/>
        <end position="26"/>
    </location>
</feature>
<keyword evidence="3" id="KW-1185">Reference proteome</keyword>
<accession>A0ABN3UQ91</accession>